<dbReference type="GO" id="GO:0003677">
    <property type="term" value="F:DNA binding"/>
    <property type="evidence" value="ECO:0007669"/>
    <property type="project" value="UniProtKB-KW"/>
</dbReference>
<keyword evidence="4" id="KW-0804">Transcription</keyword>
<evidence type="ECO:0000259" key="5">
    <source>
        <dbReference type="Pfam" id="PF04198"/>
    </source>
</evidence>
<gene>
    <name evidence="6" type="primary">deoR</name>
    <name evidence="6" type="ORF">HMP0721_2208</name>
</gene>
<reference evidence="6 7" key="1">
    <citation type="submission" date="2010-12" db="EMBL/GenBank/DDBJ databases">
        <authorList>
            <person name="Muzny D."/>
            <person name="Qin X."/>
            <person name="Deng J."/>
            <person name="Jiang H."/>
            <person name="Liu Y."/>
            <person name="Qu J."/>
            <person name="Song X.-Z."/>
            <person name="Zhang L."/>
            <person name="Thornton R."/>
            <person name="Coyle M."/>
            <person name="Francisco L."/>
            <person name="Jackson L."/>
            <person name="Javaid M."/>
            <person name="Korchina V."/>
            <person name="Kovar C."/>
            <person name="Mata R."/>
            <person name="Mathew T."/>
            <person name="Ngo R."/>
            <person name="Nguyen L."/>
            <person name="Nguyen N."/>
            <person name="Okwuonu G."/>
            <person name="Ongeri F."/>
            <person name="Pham C."/>
            <person name="Simmons D."/>
            <person name="Wilczek-Boney K."/>
            <person name="Hale W."/>
            <person name="Jakkamsetti A."/>
            <person name="Pham P."/>
            <person name="Ruth R."/>
            <person name="San Lucas F."/>
            <person name="Warren J."/>
            <person name="Zhang J."/>
            <person name="Zhao Z."/>
            <person name="Zhou C."/>
            <person name="Zhu D."/>
            <person name="Lee S."/>
            <person name="Bess C."/>
            <person name="Blankenburg K."/>
            <person name="Forbes L."/>
            <person name="Fu Q."/>
            <person name="Gubbala S."/>
            <person name="Hirani K."/>
            <person name="Jayaseelan J.C."/>
            <person name="Lara F."/>
            <person name="Munidasa M."/>
            <person name="Palculict T."/>
            <person name="Patil S."/>
            <person name="Pu L.-L."/>
            <person name="Saada N."/>
            <person name="Tang L."/>
            <person name="Weissenberger G."/>
            <person name="Zhu Y."/>
            <person name="Hemphill L."/>
            <person name="Shang Y."/>
            <person name="Youmans B."/>
            <person name="Ayvaz T."/>
            <person name="Ross M."/>
            <person name="Santibanez J."/>
            <person name="Aqrawi P."/>
            <person name="Gross S."/>
            <person name="Joshi V."/>
            <person name="Fowler G."/>
            <person name="Nazareth L."/>
            <person name="Reid J."/>
            <person name="Worley K."/>
            <person name="Petrosino J."/>
            <person name="Highlander S."/>
            <person name="Gibbs R."/>
        </authorList>
    </citation>
    <scope>NUCLEOTIDE SEQUENCE [LARGE SCALE GENOMIC DNA]</scope>
    <source>
        <strain evidence="6 7">ATCC 23263</strain>
    </source>
</reference>
<protein>
    <submittedName>
        <fullName evidence="6">Deoxyribonucleoside regulator</fullName>
    </submittedName>
</protein>
<dbReference type="EMBL" id="AEQN01000028">
    <property type="protein sequence ID" value="EFV00759.1"/>
    <property type="molecule type" value="Genomic_DNA"/>
</dbReference>
<dbReference type="HOGENOM" id="CLU_054506_1_1_9"/>
<keyword evidence="7" id="KW-1185">Reference proteome</keyword>
<dbReference type="InterPro" id="IPR007324">
    <property type="entry name" value="Sugar-bd_dom_put"/>
</dbReference>
<dbReference type="PANTHER" id="PTHR34294">
    <property type="entry name" value="TRANSCRIPTIONAL REGULATOR-RELATED"/>
    <property type="match status" value="1"/>
</dbReference>
<keyword evidence="2" id="KW-0805">Transcription regulation</keyword>
<sequence length="331" mass="37331">MGECFMKSEVYNQSTCLVNEVAYRYYYEGEAVACIAQKINISQSTVSRLLKRAEKEQIITFQMAQPSLECIQLARTIQQKYQLMDVLVSPIDTEKGQVPDLAAVKKQVALEGARYLQRMITDEDIVGLAWGGTMYHLIQYLNPCRRKGAKIVTLHGSIADCDPKLAVQTLVKRAAMAFDGQNISIKRSGLLTREEMDILRKTDHYRKIQDIFGRITISVSGVGSFYPEVRSLLATTQYLKEGELQTLIQNQAYCDILLRFINYSGRECDTDLKDRTYSISLDAYRRIPTKIVVASGTEKVTSIQALLNGQLVDVLIIDQFLAKGLLNQFVA</sequence>
<dbReference type="SUPFAM" id="SSF100950">
    <property type="entry name" value="NagB/RpiA/CoA transferase-like"/>
    <property type="match status" value="1"/>
</dbReference>
<dbReference type="Proteomes" id="UP000004754">
    <property type="component" value="Unassembled WGS sequence"/>
</dbReference>
<organism evidence="6 7">
    <name type="scientific">Pseudoramibacter alactolyticus ATCC 23263</name>
    <dbReference type="NCBI Taxonomy" id="887929"/>
    <lineage>
        <taxon>Bacteria</taxon>
        <taxon>Bacillati</taxon>
        <taxon>Bacillota</taxon>
        <taxon>Clostridia</taxon>
        <taxon>Eubacteriales</taxon>
        <taxon>Eubacteriaceae</taxon>
        <taxon>Pseudoramibacter</taxon>
    </lineage>
</organism>
<dbReference type="AlphaFoldDB" id="E6MJM3"/>
<dbReference type="InterPro" id="IPR037171">
    <property type="entry name" value="NagB/RpiA_transferase-like"/>
</dbReference>
<dbReference type="InterPro" id="IPR051054">
    <property type="entry name" value="SorC_transcr_regulators"/>
</dbReference>
<comment type="similarity">
    <text evidence="1">Belongs to the SorC transcriptional regulatory family.</text>
</comment>
<evidence type="ECO:0000313" key="7">
    <source>
        <dbReference type="Proteomes" id="UP000004754"/>
    </source>
</evidence>
<accession>E6MJM3</accession>
<comment type="caution">
    <text evidence="6">The sequence shown here is derived from an EMBL/GenBank/DDBJ whole genome shotgun (WGS) entry which is preliminary data.</text>
</comment>
<dbReference type="GO" id="GO:0030246">
    <property type="term" value="F:carbohydrate binding"/>
    <property type="evidence" value="ECO:0007669"/>
    <property type="project" value="InterPro"/>
</dbReference>
<name>E6MJM3_9FIRM</name>
<keyword evidence="3" id="KW-0238">DNA-binding</keyword>
<dbReference type="Gene3D" id="3.40.50.1360">
    <property type="match status" value="1"/>
</dbReference>
<dbReference type="OrthoDB" id="58802at2"/>
<evidence type="ECO:0000313" key="6">
    <source>
        <dbReference type="EMBL" id="EFV00759.1"/>
    </source>
</evidence>
<evidence type="ECO:0000256" key="1">
    <source>
        <dbReference type="ARBA" id="ARBA00010466"/>
    </source>
</evidence>
<proteinExistence type="inferred from homology"/>
<dbReference type="STRING" id="887929.HMP0721_2208"/>
<dbReference type="Pfam" id="PF04198">
    <property type="entry name" value="Sugar-bind"/>
    <property type="match status" value="1"/>
</dbReference>
<evidence type="ECO:0000256" key="3">
    <source>
        <dbReference type="ARBA" id="ARBA00023125"/>
    </source>
</evidence>
<dbReference type="eggNOG" id="COG2390">
    <property type="taxonomic scope" value="Bacteria"/>
</dbReference>
<dbReference type="PANTHER" id="PTHR34294:SF1">
    <property type="entry name" value="TRANSCRIPTIONAL REGULATOR LSRR"/>
    <property type="match status" value="1"/>
</dbReference>
<feature type="domain" description="Sugar-binding" evidence="5">
    <location>
        <begin position="68"/>
        <end position="327"/>
    </location>
</feature>
<evidence type="ECO:0000256" key="4">
    <source>
        <dbReference type="ARBA" id="ARBA00023163"/>
    </source>
</evidence>
<evidence type="ECO:0000256" key="2">
    <source>
        <dbReference type="ARBA" id="ARBA00023015"/>
    </source>
</evidence>
<dbReference type="Gene3D" id="1.10.10.60">
    <property type="entry name" value="Homeodomain-like"/>
    <property type="match status" value="1"/>
</dbReference>